<name>A0A653C2L0_CALMS</name>
<reference evidence="1 2" key="1">
    <citation type="submission" date="2019-01" db="EMBL/GenBank/DDBJ databases">
        <authorList>
            <person name="Sayadi A."/>
        </authorList>
    </citation>
    <scope>NUCLEOTIDE SEQUENCE [LARGE SCALE GENOMIC DNA]</scope>
</reference>
<protein>
    <submittedName>
        <fullName evidence="1">Uncharacterized protein</fullName>
    </submittedName>
</protein>
<organism evidence="1 2">
    <name type="scientific">Callosobruchus maculatus</name>
    <name type="common">Southern cowpea weevil</name>
    <name type="synonym">Pulse bruchid</name>
    <dbReference type="NCBI Taxonomy" id="64391"/>
    <lineage>
        <taxon>Eukaryota</taxon>
        <taxon>Metazoa</taxon>
        <taxon>Ecdysozoa</taxon>
        <taxon>Arthropoda</taxon>
        <taxon>Hexapoda</taxon>
        <taxon>Insecta</taxon>
        <taxon>Pterygota</taxon>
        <taxon>Neoptera</taxon>
        <taxon>Endopterygota</taxon>
        <taxon>Coleoptera</taxon>
        <taxon>Polyphaga</taxon>
        <taxon>Cucujiformia</taxon>
        <taxon>Chrysomeloidea</taxon>
        <taxon>Chrysomelidae</taxon>
        <taxon>Bruchinae</taxon>
        <taxon>Bruchini</taxon>
        <taxon>Callosobruchus</taxon>
    </lineage>
</organism>
<proteinExistence type="predicted"/>
<sequence>MIITDTDVDAKVRHLQMQMSISATPLFSAIFASPYSTQMSCTPRGRIMHSTIPYAITFDSPIAPQTHLAGMPLSSGTYV</sequence>
<keyword evidence="2" id="KW-1185">Reference proteome</keyword>
<dbReference type="EMBL" id="CAACVG010006822">
    <property type="protein sequence ID" value="VEN41995.1"/>
    <property type="molecule type" value="Genomic_DNA"/>
</dbReference>
<dbReference type="Proteomes" id="UP000410492">
    <property type="component" value="Unassembled WGS sequence"/>
</dbReference>
<evidence type="ECO:0000313" key="2">
    <source>
        <dbReference type="Proteomes" id="UP000410492"/>
    </source>
</evidence>
<dbReference type="AlphaFoldDB" id="A0A653C2L0"/>
<accession>A0A653C2L0</accession>
<gene>
    <name evidence="1" type="ORF">CALMAC_LOCUS5635</name>
</gene>
<evidence type="ECO:0000313" key="1">
    <source>
        <dbReference type="EMBL" id="VEN41995.1"/>
    </source>
</evidence>